<dbReference type="Proteomes" id="UP000567179">
    <property type="component" value="Unassembled WGS sequence"/>
</dbReference>
<dbReference type="OrthoDB" id="3032844at2759"/>
<dbReference type="AlphaFoldDB" id="A0A8H5BD42"/>
<name>A0A8H5BD42_9AGAR</name>
<feature type="coiled-coil region" evidence="1">
    <location>
        <begin position="862"/>
        <end position="889"/>
    </location>
</feature>
<organism evidence="4 5">
    <name type="scientific">Psilocybe cf. subviscida</name>
    <dbReference type="NCBI Taxonomy" id="2480587"/>
    <lineage>
        <taxon>Eukaryota</taxon>
        <taxon>Fungi</taxon>
        <taxon>Dikarya</taxon>
        <taxon>Basidiomycota</taxon>
        <taxon>Agaricomycotina</taxon>
        <taxon>Agaricomycetes</taxon>
        <taxon>Agaricomycetidae</taxon>
        <taxon>Agaricales</taxon>
        <taxon>Agaricineae</taxon>
        <taxon>Strophariaceae</taxon>
        <taxon>Psilocybe</taxon>
    </lineage>
</organism>
<comment type="caution">
    <text evidence="4">The sequence shown here is derived from an EMBL/GenBank/DDBJ whole genome shotgun (WGS) entry which is preliminary data.</text>
</comment>
<feature type="region of interest" description="Disordered" evidence="2">
    <location>
        <begin position="732"/>
        <end position="754"/>
    </location>
</feature>
<feature type="transmembrane region" description="Helical" evidence="3">
    <location>
        <begin position="50"/>
        <end position="72"/>
    </location>
</feature>
<keyword evidence="3" id="KW-1133">Transmembrane helix</keyword>
<keyword evidence="5" id="KW-1185">Reference proteome</keyword>
<feature type="compositionally biased region" description="Low complexity" evidence="2">
    <location>
        <begin position="794"/>
        <end position="809"/>
    </location>
</feature>
<accession>A0A8H5BD42</accession>
<evidence type="ECO:0000313" key="4">
    <source>
        <dbReference type="EMBL" id="KAF5321009.1"/>
    </source>
</evidence>
<feature type="transmembrane region" description="Helical" evidence="3">
    <location>
        <begin position="138"/>
        <end position="162"/>
    </location>
</feature>
<gene>
    <name evidence="4" type="ORF">D9619_000537</name>
</gene>
<reference evidence="4 5" key="1">
    <citation type="journal article" date="2020" name="ISME J.">
        <title>Uncovering the hidden diversity of litter-decomposition mechanisms in mushroom-forming fungi.</title>
        <authorList>
            <person name="Floudas D."/>
            <person name="Bentzer J."/>
            <person name="Ahren D."/>
            <person name="Johansson T."/>
            <person name="Persson P."/>
            <person name="Tunlid A."/>
        </authorList>
    </citation>
    <scope>NUCLEOTIDE SEQUENCE [LARGE SCALE GENOMIC DNA]</scope>
    <source>
        <strain evidence="4 5">CBS 101986</strain>
    </source>
</reference>
<feature type="region of interest" description="Disordered" evidence="2">
    <location>
        <begin position="542"/>
        <end position="573"/>
    </location>
</feature>
<dbReference type="EMBL" id="JAACJJ010000028">
    <property type="protein sequence ID" value="KAF5321009.1"/>
    <property type="molecule type" value="Genomic_DNA"/>
</dbReference>
<feature type="region of interest" description="Disordered" evidence="2">
    <location>
        <begin position="778"/>
        <end position="849"/>
    </location>
</feature>
<evidence type="ECO:0000256" key="2">
    <source>
        <dbReference type="SAM" id="MobiDB-lite"/>
    </source>
</evidence>
<evidence type="ECO:0000313" key="5">
    <source>
        <dbReference type="Proteomes" id="UP000567179"/>
    </source>
</evidence>
<keyword evidence="3" id="KW-0812">Transmembrane</keyword>
<feature type="compositionally biased region" description="Acidic residues" evidence="2">
    <location>
        <begin position="548"/>
        <end position="557"/>
    </location>
</feature>
<feature type="transmembrane region" description="Helical" evidence="3">
    <location>
        <begin position="301"/>
        <end position="324"/>
    </location>
</feature>
<keyword evidence="1" id="KW-0175">Coiled coil</keyword>
<feature type="transmembrane region" description="Helical" evidence="3">
    <location>
        <begin position="182"/>
        <end position="205"/>
    </location>
</feature>
<feature type="compositionally biased region" description="Basic and acidic residues" evidence="2">
    <location>
        <begin position="831"/>
        <end position="849"/>
    </location>
</feature>
<proteinExistence type="predicted"/>
<evidence type="ECO:0000256" key="3">
    <source>
        <dbReference type="SAM" id="Phobius"/>
    </source>
</evidence>
<keyword evidence="3" id="KW-0472">Membrane</keyword>
<feature type="compositionally biased region" description="Basic and acidic residues" evidence="2">
    <location>
        <begin position="561"/>
        <end position="573"/>
    </location>
</feature>
<sequence>MSDSVNFGGTITGGIQDISALLPLLGTEQCEKHVGSALDRGFLYSSVTPISIFGSLGIVRAAFNILIASLNIQRYRFLGATKLSDGGFTPNGIVAPMIALDPKHPKRFLVETRLEAMLTEEHIENVEDLTVSWGKGILWWNFLLIAFTLVIASTGLVPYIRIINPDHVSLKALFPLGFGFPILRVVGSGLCVNVAQFLIQIRVLVLLKTRLLFITIDRLAMEAGIDLESEINTNMGRKRSKSAWNSELASEKCIWALRRCLAKSDTESLEDHLTVKDIYASQYKRQMESIDTRIPHWMGPLLVFGLVLGCLSTVVGYIGCFYLIQHSERSNGPLLWLVLETLLSVSRILVWAINPSWDDSKGIVFELQLASHAPLITCSKFEGDIAHDGVAPLMRSNRFLEEVVAYTGPFPAFVVPDVALYYILTAKGGSETKNDETPPPGILYVVLSDHKEQTSRILFKEGHRKAFAIYISSLEPVPGSTAINVKVDFSKEGRKTEPRTHFLTSDPVFMTQLEEHYDEINSKIQKQRSNMERKAFFGKTWAMQKPTEDDDGDDDNLADGGDDKGQSVVKDHRMSGSLTAEDMAYLRQGQVERRFHDMFRQLEEWIGLFMTLYTKELLQDVPTDLVFKKDESVTIVQKYEANEVEFLLIECRRIFELLLLSTAGKWDQYVKRDHANMVTAVLDGTFKPIDPHQDASTARKQHSEEIRKNKMMMRLADELESLLEKETQTRRENLRNRLTAQTESTDQRVQGRQYTDPVGEAIMNAWKALPTDITSEAAETFESPGTSDEETDSVAKSASRSGSVVSLSATHSRSASIKEDAKAPSSSGSRRGSEEIDEKKGSVKSDSARVVKTVASRRAEFMAGLDDRHRAAEKELENYKDSIEKTKQLIEVKEMHARCRKRANQLFSRLEAQTAEFEDLHTNDVLTADTHELVDYWSNTSLQERRRLQDRTQQYLRLTNASIESVGGRQNMLRALKRSQEFSFIDIHESNLLTGEELKSVVESVKSVAGVTSPEGGQEIYKAVMANVRAAVGMHRDMFLYRRLFVTDQYRSGRPYLLFGIRGASFCVVYFYIQTRCDHTVTLRHCVTTNSGKVNLKLNGHELTGSWGQTQAVQHNFANEDIHLPNDHLRDVGEHNMLEIILDNESVGPYWLSDVFLPVQPVQVATISDTTAT</sequence>
<protein>
    <submittedName>
        <fullName evidence="4">Uncharacterized protein</fullName>
    </submittedName>
</protein>
<feature type="compositionally biased region" description="Polar residues" evidence="2">
    <location>
        <begin position="736"/>
        <end position="753"/>
    </location>
</feature>
<evidence type="ECO:0000256" key="1">
    <source>
        <dbReference type="SAM" id="Coils"/>
    </source>
</evidence>